<evidence type="ECO:0000256" key="1">
    <source>
        <dbReference type="ARBA" id="ARBA00001917"/>
    </source>
</evidence>
<evidence type="ECO:0000256" key="6">
    <source>
        <dbReference type="ARBA" id="ARBA00023002"/>
    </source>
</evidence>
<dbReference type="SUPFAM" id="SSF55469">
    <property type="entry name" value="FMN-dependent nitroreductase-like"/>
    <property type="match status" value="1"/>
</dbReference>
<evidence type="ECO:0000256" key="4">
    <source>
        <dbReference type="ARBA" id="ARBA00022643"/>
    </source>
</evidence>
<keyword evidence="11" id="KW-1185">Reference proteome</keyword>
<evidence type="ECO:0000313" key="10">
    <source>
        <dbReference type="EMBL" id="GAA0765646.1"/>
    </source>
</evidence>
<evidence type="ECO:0000313" key="11">
    <source>
        <dbReference type="Proteomes" id="UP001500279"/>
    </source>
</evidence>
<gene>
    <name evidence="10" type="ORF">GCM10009107_52970</name>
</gene>
<dbReference type="EC" id="1.-.-.-" evidence="8"/>
<protein>
    <recommendedName>
        <fullName evidence="8">Putative NAD(P)H nitroreductase</fullName>
        <ecNumber evidence="8">1.-.-.-</ecNumber>
    </recommendedName>
</protein>
<keyword evidence="7 8" id="KW-0520">NAD</keyword>
<keyword evidence="3 8" id="KW-0285">Flavoprotein</keyword>
<evidence type="ECO:0000256" key="7">
    <source>
        <dbReference type="ARBA" id="ARBA00023027"/>
    </source>
</evidence>
<dbReference type="PANTHER" id="PTHR43821:SF1">
    <property type="entry name" value="NAD(P)H NITROREDUCTASE YDJA-RELATED"/>
    <property type="match status" value="1"/>
</dbReference>
<comment type="similarity">
    <text evidence="2 8">Belongs to the nitroreductase family.</text>
</comment>
<dbReference type="InterPro" id="IPR026021">
    <property type="entry name" value="YdjA-like"/>
</dbReference>
<dbReference type="Pfam" id="PF00881">
    <property type="entry name" value="Nitroreductase"/>
    <property type="match status" value="1"/>
</dbReference>
<reference evidence="10 11" key="1">
    <citation type="journal article" date="2019" name="Int. J. Syst. Evol. Microbiol.">
        <title>The Global Catalogue of Microorganisms (GCM) 10K type strain sequencing project: providing services to taxonomists for standard genome sequencing and annotation.</title>
        <authorList>
            <consortium name="The Broad Institute Genomics Platform"/>
            <consortium name="The Broad Institute Genome Sequencing Center for Infectious Disease"/>
            <person name="Wu L."/>
            <person name="Ma J."/>
        </authorList>
    </citation>
    <scope>NUCLEOTIDE SEQUENCE [LARGE SCALE GENOMIC DNA]</scope>
    <source>
        <strain evidence="10 11">JCM 15503</strain>
    </source>
</reference>
<dbReference type="Gene3D" id="3.40.109.10">
    <property type="entry name" value="NADH Oxidase"/>
    <property type="match status" value="1"/>
</dbReference>
<keyword evidence="4 8" id="KW-0288">FMN</keyword>
<dbReference type="RefSeq" id="WP_231011012.1">
    <property type="nucleotide sequence ID" value="NZ_BAAAEW010000042.1"/>
</dbReference>
<dbReference type="InterPro" id="IPR000415">
    <property type="entry name" value="Nitroreductase-like"/>
</dbReference>
<evidence type="ECO:0000256" key="8">
    <source>
        <dbReference type="PIRNR" id="PIRNR000232"/>
    </source>
</evidence>
<dbReference type="PANTHER" id="PTHR43821">
    <property type="entry name" value="NAD(P)H NITROREDUCTASE YDJA-RELATED"/>
    <property type="match status" value="1"/>
</dbReference>
<dbReference type="InterPro" id="IPR052530">
    <property type="entry name" value="NAD(P)H_nitroreductase"/>
</dbReference>
<evidence type="ECO:0000259" key="9">
    <source>
        <dbReference type="Pfam" id="PF00881"/>
    </source>
</evidence>
<dbReference type="EMBL" id="BAAAEW010000042">
    <property type="protein sequence ID" value="GAA0765646.1"/>
    <property type="molecule type" value="Genomic_DNA"/>
</dbReference>
<feature type="domain" description="Nitroreductase" evidence="9">
    <location>
        <begin position="37"/>
        <end position="176"/>
    </location>
</feature>
<keyword evidence="5 8" id="KW-0521">NADP</keyword>
<name>A0ABN1KGE2_9BURK</name>
<organism evidence="10 11">
    <name type="scientific">Ideonella azotifigens</name>
    <dbReference type="NCBI Taxonomy" id="513160"/>
    <lineage>
        <taxon>Bacteria</taxon>
        <taxon>Pseudomonadati</taxon>
        <taxon>Pseudomonadota</taxon>
        <taxon>Betaproteobacteria</taxon>
        <taxon>Burkholderiales</taxon>
        <taxon>Sphaerotilaceae</taxon>
        <taxon>Ideonella</taxon>
    </lineage>
</organism>
<proteinExistence type="inferred from homology"/>
<dbReference type="CDD" id="cd02135">
    <property type="entry name" value="YdjA-like"/>
    <property type="match status" value="1"/>
</dbReference>
<accession>A0ABN1KGE2</accession>
<dbReference type="InterPro" id="IPR029479">
    <property type="entry name" value="Nitroreductase"/>
</dbReference>
<evidence type="ECO:0000256" key="2">
    <source>
        <dbReference type="ARBA" id="ARBA00007118"/>
    </source>
</evidence>
<evidence type="ECO:0000256" key="3">
    <source>
        <dbReference type="ARBA" id="ARBA00022630"/>
    </source>
</evidence>
<keyword evidence="6 8" id="KW-0560">Oxidoreductase</keyword>
<dbReference type="PIRSF" id="PIRSF000232">
    <property type="entry name" value="YdjA"/>
    <property type="match status" value="1"/>
</dbReference>
<evidence type="ECO:0000256" key="5">
    <source>
        <dbReference type="ARBA" id="ARBA00022857"/>
    </source>
</evidence>
<comment type="cofactor">
    <cofactor evidence="1 8">
        <name>FMN</name>
        <dbReference type="ChEBI" id="CHEBI:58210"/>
    </cofactor>
</comment>
<comment type="caution">
    <text evidence="10">The sequence shown here is derived from an EMBL/GenBank/DDBJ whole genome shotgun (WGS) entry which is preliminary data.</text>
</comment>
<dbReference type="Proteomes" id="UP001500279">
    <property type="component" value="Unassembled WGS sequence"/>
</dbReference>
<sequence length="198" mass="21205">MTSDASPEPATMLAALMQSRQHTGPKHLVEPGPGEVVLRALFSAAATAPDHGRLLPWRFIVLGPEGRKRLSHAFAEALHERDPAATEDQLADARAKAARGPVLVLAIARLQSGHEQVPPEEQLVSLGAAIQNLLLAAEAHGFASGLSSGRGMRSDAMRRAFELAEGEQAICCITLGTALRPRLPRPRPPMEAFVFFES</sequence>